<keyword evidence="2" id="KW-1185">Reference proteome</keyword>
<protein>
    <submittedName>
        <fullName evidence="1">Uncharacterized protein</fullName>
    </submittedName>
</protein>
<dbReference type="EMBL" id="JANHOG010001639">
    <property type="protein sequence ID" value="KAJ3533915.1"/>
    <property type="molecule type" value="Genomic_DNA"/>
</dbReference>
<evidence type="ECO:0000313" key="1">
    <source>
        <dbReference type="EMBL" id="KAJ3533915.1"/>
    </source>
</evidence>
<proteinExistence type="predicted"/>
<dbReference type="Proteomes" id="UP001148662">
    <property type="component" value="Unassembled WGS sequence"/>
</dbReference>
<gene>
    <name evidence="1" type="ORF">NM688_g7213</name>
</gene>
<reference evidence="1" key="1">
    <citation type="submission" date="2022-07" db="EMBL/GenBank/DDBJ databases">
        <title>Genome Sequence of Phlebia brevispora.</title>
        <authorList>
            <person name="Buettner E."/>
        </authorList>
    </citation>
    <scope>NUCLEOTIDE SEQUENCE</scope>
    <source>
        <strain evidence="1">MPL23</strain>
    </source>
</reference>
<name>A0ACC1S7Y9_9APHY</name>
<accession>A0ACC1S7Y9</accession>
<evidence type="ECO:0000313" key="2">
    <source>
        <dbReference type="Proteomes" id="UP001148662"/>
    </source>
</evidence>
<sequence length="717" mass="79890">MFDWSKKFFALPMETKMLAPHPASGMHHRAIPPPASEKAKALDVKESFESGREDDPAMPNIWPPVEIIPGVRETCLAFYWTCRGISLDTLRAAALSSNLPEEYFVQYHSPAENQLRVLHHPRPVIIVGFRHALLIRVACYSVLAQKLRKEEVMRIGAHSDFGTIALLMQDSVGGLEADKIPSECAANRVYDDALMNNTTWSTIHRVRAPPNLTTADRMAPDRYSLRYVIPRSCKFSNSLTVEQDFSTLIDCIPYTYSGERSKKYEPVTYASEINRRKRIARAEGHRLTNRQYTTAHVYHVFNPRKISLLEGASMYKEECEHGNQWLIIRVDMGTFSGSESDSGITPIGLNCKLSSVVAFYEYIITFKYEYELLWQRKRTAATWLFIANRITMLACAILRPLPIGYQTPAVLQSSSAILFGFCDKLYFNNFGWHAFLLSSASINTYVLLSVFAALRVFALLDRAYLAAGCVLLLGLFQTGAGLYETKQSVYYFVDDPIFGPTCSPESKLSALQAFYRKSCANRLMNATNLFAVNLTTMLTAIAANIVAIMATWRKTYRHVRQAASIGVRADIGATLIQYGTLHFVIISALFVASIIIFVSPSLTGFTGAIGAFIAIFPNIVISRFLIDLHQADSPATSDLSRFSSFSAPNFRMSSQLPAILGNLGEPLQLNSGEFDSGEEESVDADVNGACPNSDQLCENKDVEILDPTCGKVDEVRI</sequence>
<comment type="caution">
    <text evidence="1">The sequence shown here is derived from an EMBL/GenBank/DDBJ whole genome shotgun (WGS) entry which is preliminary data.</text>
</comment>
<organism evidence="1 2">
    <name type="scientific">Phlebia brevispora</name>
    <dbReference type="NCBI Taxonomy" id="194682"/>
    <lineage>
        <taxon>Eukaryota</taxon>
        <taxon>Fungi</taxon>
        <taxon>Dikarya</taxon>
        <taxon>Basidiomycota</taxon>
        <taxon>Agaricomycotina</taxon>
        <taxon>Agaricomycetes</taxon>
        <taxon>Polyporales</taxon>
        <taxon>Meruliaceae</taxon>
        <taxon>Phlebia</taxon>
    </lineage>
</organism>